<dbReference type="Pfam" id="PF13271">
    <property type="entry name" value="DUF4062"/>
    <property type="match status" value="1"/>
</dbReference>
<keyword evidence="1" id="KW-0175">Coiled coil</keyword>
<evidence type="ECO:0000259" key="2">
    <source>
        <dbReference type="Pfam" id="PF13271"/>
    </source>
</evidence>
<feature type="domain" description="DUF4062" evidence="2">
    <location>
        <begin position="7"/>
        <end position="88"/>
    </location>
</feature>
<evidence type="ECO:0000256" key="1">
    <source>
        <dbReference type="SAM" id="Coils"/>
    </source>
</evidence>
<gene>
    <name evidence="3" type="ORF">SAMN06295933_2455</name>
</gene>
<sequence length="451" mass="51673">MNKKKYQIFISSTYKDLITARNKAMETILGLYQFPIGMEMFSADDSEQWEVIKQTINLSDYYIILIGHRYGSLTQEGISYTEKEYDYAKECKIPILTFIQDRNVPTTTDEREQDPSMSIKLNNFIDKVSATKMCDFWKKPEELPGKIAIALVKAFTANPQIGWTRVKGEKLQAVSSELAETISENRKLREKIEELEKLLVTQKPVLSVSLNSNDPIELTVPTLPSPSKYPQLLRRDHIPAHLTPYITDYDITSYNNSLPSKEEFEEYNKNTRYYHLKKASIDFDISIKNDGKLKAKDIFVTIELPDFVEVQDKFDSYKNVLPKNPIPKSLLEKAKEKYIKDNNIKPKTSFGVTGGLVALGSIIKPYSLEFSSTYDDIIPHLTKSQSINSWSSVKDKTITINVKNLIHTRQKTFDDFVLLPLKAGSGFINISIICEEYDEAENYTFPINVSK</sequence>
<dbReference type="Proteomes" id="UP000192906">
    <property type="component" value="Unassembled WGS sequence"/>
</dbReference>
<dbReference type="InterPro" id="IPR025139">
    <property type="entry name" value="DUF4062"/>
</dbReference>
<dbReference type="RefSeq" id="WP_085102617.1">
    <property type="nucleotide sequence ID" value="NZ_FWZU01000004.1"/>
</dbReference>
<dbReference type="OrthoDB" id="72299at2"/>
<evidence type="ECO:0000313" key="4">
    <source>
        <dbReference type="Proteomes" id="UP000192906"/>
    </source>
</evidence>
<accession>A0A1X7E0S2</accession>
<dbReference type="AlphaFoldDB" id="A0A1X7E0S2"/>
<feature type="coiled-coil region" evidence="1">
    <location>
        <begin position="171"/>
        <end position="198"/>
    </location>
</feature>
<name>A0A1X7E0S2_9BACT</name>
<reference evidence="4" key="1">
    <citation type="submission" date="2017-04" db="EMBL/GenBank/DDBJ databases">
        <authorList>
            <person name="Varghese N."/>
            <person name="Submissions S."/>
        </authorList>
    </citation>
    <scope>NUCLEOTIDE SEQUENCE [LARGE SCALE GENOMIC DNA]</scope>
    <source>
        <strain evidence="4">K3S</strain>
    </source>
</reference>
<dbReference type="STRING" id="1519643.SAMN06295933_2455"/>
<organism evidence="3 4">
    <name type="scientific">Desulfovibrio gilichinskyi</name>
    <dbReference type="NCBI Taxonomy" id="1519643"/>
    <lineage>
        <taxon>Bacteria</taxon>
        <taxon>Pseudomonadati</taxon>
        <taxon>Thermodesulfobacteriota</taxon>
        <taxon>Desulfovibrionia</taxon>
        <taxon>Desulfovibrionales</taxon>
        <taxon>Desulfovibrionaceae</taxon>
        <taxon>Desulfovibrio</taxon>
    </lineage>
</organism>
<proteinExistence type="predicted"/>
<dbReference type="EMBL" id="FWZU01000004">
    <property type="protein sequence ID" value="SMF25222.1"/>
    <property type="molecule type" value="Genomic_DNA"/>
</dbReference>
<evidence type="ECO:0000313" key="3">
    <source>
        <dbReference type="EMBL" id="SMF25222.1"/>
    </source>
</evidence>
<protein>
    <recommendedName>
        <fullName evidence="2">DUF4062 domain-containing protein</fullName>
    </recommendedName>
</protein>
<keyword evidence="4" id="KW-1185">Reference proteome</keyword>